<reference evidence="1" key="1">
    <citation type="journal article" date="2014" name="Front. Microbiol.">
        <title>High frequency of phylogenetically diverse reductive dehalogenase-homologous genes in deep subseafloor sedimentary metagenomes.</title>
        <authorList>
            <person name="Kawai M."/>
            <person name="Futagami T."/>
            <person name="Toyoda A."/>
            <person name="Takaki Y."/>
            <person name="Nishi S."/>
            <person name="Hori S."/>
            <person name="Arai W."/>
            <person name="Tsubouchi T."/>
            <person name="Morono Y."/>
            <person name="Uchiyama I."/>
            <person name="Ito T."/>
            <person name="Fujiyama A."/>
            <person name="Inagaki F."/>
            <person name="Takami H."/>
        </authorList>
    </citation>
    <scope>NUCLEOTIDE SEQUENCE</scope>
    <source>
        <strain evidence="1">Expedition CK06-06</strain>
    </source>
</reference>
<dbReference type="PANTHER" id="PTHR43479">
    <property type="entry name" value="ACREF/ENVCD OPERON REPRESSOR-RELATED"/>
    <property type="match status" value="1"/>
</dbReference>
<sequence length="167" mass="19356">CTVEELCRTAEISKMTFYKYFTNKWDIGRAVIDITFEKGLSYYNNMIQEDIPFAEKIEQILKITMIQINAFGTPFIEDLTDKRSPLNTHFSAKQKAVSSLSVEFLTQAKNEGYIKKEIKIPFLLFMLDRTTEFFNDPELISILPDTKERGYELASLFLYAFSNAKNA</sequence>
<evidence type="ECO:0008006" key="2">
    <source>
        <dbReference type="Google" id="ProtNLM"/>
    </source>
</evidence>
<dbReference type="EMBL" id="BART01020860">
    <property type="protein sequence ID" value="GAG93182.1"/>
    <property type="molecule type" value="Genomic_DNA"/>
</dbReference>
<evidence type="ECO:0000313" key="1">
    <source>
        <dbReference type="EMBL" id="GAG93182.1"/>
    </source>
</evidence>
<dbReference type="SUPFAM" id="SSF46689">
    <property type="entry name" value="Homeodomain-like"/>
    <property type="match status" value="1"/>
</dbReference>
<dbReference type="Gene3D" id="1.10.357.10">
    <property type="entry name" value="Tetracycline Repressor, domain 2"/>
    <property type="match status" value="1"/>
</dbReference>
<accession>X1CJG3</accession>
<feature type="non-terminal residue" evidence="1">
    <location>
        <position position="1"/>
    </location>
</feature>
<proteinExistence type="predicted"/>
<dbReference type="PANTHER" id="PTHR43479:SF11">
    <property type="entry name" value="ACREF_ENVCD OPERON REPRESSOR-RELATED"/>
    <property type="match status" value="1"/>
</dbReference>
<dbReference type="AlphaFoldDB" id="X1CJG3"/>
<dbReference type="InterPro" id="IPR009057">
    <property type="entry name" value="Homeodomain-like_sf"/>
</dbReference>
<dbReference type="InterPro" id="IPR050624">
    <property type="entry name" value="HTH-type_Tx_Regulator"/>
</dbReference>
<protein>
    <recommendedName>
        <fullName evidence="2">HTH tetR-type domain-containing protein</fullName>
    </recommendedName>
</protein>
<name>X1CJG3_9ZZZZ</name>
<organism evidence="1">
    <name type="scientific">marine sediment metagenome</name>
    <dbReference type="NCBI Taxonomy" id="412755"/>
    <lineage>
        <taxon>unclassified sequences</taxon>
        <taxon>metagenomes</taxon>
        <taxon>ecological metagenomes</taxon>
    </lineage>
</organism>
<comment type="caution">
    <text evidence="1">The sequence shown here is derived from an EMBL/GenBank/DDBJ whole genome shotgun (WGS) entry which is preliminary data.</text>
</comment>
<gene>
    <name evidence="1" type="ORF">S01H4_38652</name>
</gene>